<accession>A0AA39Y3D8</accession>
<reference evidence="2" key="1">
    <citation type="submission" date="2023-06" db="EMBL/GenBank/DDBJ databases">
        <title>Genome-scale phylogeny and comparative genomics of the fungal order Sordariales.</title>
        <authorList>
            <consortium name="Lawrence Berkeley National Laboratory"/>
            <person name="Hensen N."/>
            <person name="Bonometti L."/>
            <person name="Westerberg I."/>
            <person name="Brannstrom I.O."/>
            <person name="Guillou S."/>
            <person name="Cros-Aarteil S."/>
            <person name="Calhoun S."/>
            <person name="Haridas S."/>
            <person name="Kuo A."/>
            <person name="Mondo S."/>
            <person name="Pangilinan J."/>
            <person name="Riley R."/>
            <person name="Labutti K."/>
            <person name="Andreopoulos B."/>
            <person name="Lipzen A."/>
            <person name="Chen C."/>
            <person name="Yanf M."/>
            <person name="Daum C."/>
            <person name="Ng V."/>
            <person name="Clum A."/>
            <person name="Steindorff A."/>
            <person name="Ohm R."/>
            <person name="Martin F."/>
            <person name="Silar P."/>
            <person name="Natvig D."/>
            <person name="Lalanne C."/>
            <person name="Gautier V."/>
            <person name="Ament-Velasquez S.L."/>
            <person name="Kruys A."/>
            <person name="Hutchinson M.I."/>
            <person name="Powell A.J."/>
            <person name="Barry K."/>
            <person name="Miller A.N."/>
            <person name="Grigoriev I.V."/>
            <person name="Debuchy R."/>
            <person name="Gladieux P."/>
            <person name="Thoren M.H."/>
            <person name="Johannesson H."/>
        </authorList>
    </citation>
    <scope>NUCLEOTIDE SEQUENCE</scope>
    <source>
        <strain evidence="2">SMH2532-1</strain>
    </source>
</reference>
<evidence type="ECO:0000313" key="2">
    <source>
        <dbReference type="EMBL" id="KAK0644366.1"/>
    </source>
</evidence>
<protein>
    <submittedName>
        <fullName evidence="2">Uncharacterized protein</fullName>
    </submittedName>
</protein>
<dbReference type="EMBL" id="JAULSV010000005">
    <property type="protein sequence ID" value="KAK0644366.1"/>
    <property type="molecule type" value="Genomic_DNA"/>
</dbReference>
<name>A0AA39Y3D8_9PEZI</name>
<proteinExistence type="predicted"/>
<organism evidence="2 3">
    <name type="scientific">Cercophora newfieldiana</name>
    <dbReference type="NCBI Taxonomy" id="92897"/>
    <lineage>
        <taxon>Eukaryota</taxon>
        <taxon>Fungi</taxon>
        <taxon>Dikarya</taxon>
        <taxon>Ascomycota</taxon>
        <taxon>Pezizomycotina</taxon>
        <taxon>Sordariomycetes</taxon>
        <taxon>Sordariomycetidae</taxon>
        <taxon>Sordariales</taxon>
        <taxon>Lasiosphaeriaceae</taxon>
        <taxon>Cercophora</taxon>
    </lineage>
</organism>
<sequence length="175" mass="20495">MGGQQGPVGQIVSQSPSPTGGDGDIFLLDTLRGDIIYVNEPGFIYPGYGGSRDFIKFYDVAEFFRTKKKQYRSLSQIPYPSHLTMQFETVPESSERITAEQVLSQKEREWGTDLDVQFIRQLYRDHGWPDTFRKAECFQYLDELMKRIEEEGRRLPWKWDVHDLFFDVPPTRNED</sequence>
<gene>
    <name evidence="2" type="ORF">B0T16DRAFT_460429</name>
</gene>
<dbReference type="Proteomes" id="UP001174936">
    <property type="component" value="Unassembled WGS sequence"/>
</dbReference>
<evidence type="ECO:0000313" key="3">
    <source>
        <dbReference type="Proteomes" id="UP001174936"/>
    </source>
</evidence>
<feature type="region of interest" description="Disordered" evidence="1">
    <location>
        <begin position="1"/>
        <end position="23"/>
    </location>
</feature>
<keyword evidence="3" id="KW-1185">Reference proteome</keyword>
<dbReference type="AlphaFoldDB" id="A0AA39Y3D8"/>
<evidence type="ECO:0000256" key="1">
    <source>
        <dbReference type="SAM" id="MobiDB-lite"/>
    </source>
</evidence>
<comment type="caution">
    <text evidence="2">The sequence shown here is derived from an EMBL/GenBank/DDBJ whole genome shotgun (WGS) entry which is preliminary data.</text>
</comment>